<keyword evidence="2" id="KW-0472">Membrane</keyword>
<name>A0A328C7S2_9DELT</name>
<dbReference type="Pfam" id="PF02517">
    <property type="entry name" value="Rce1-like"/>
    <property type="match status" value="1"/>
</dbReference>
<evidence type="ECO:0000313" key="5">
    <source>
        <dbReference type="Proteomes" id="UP000249169"/>
    </source>
</evidence>
<evidence type="ECO:0000259" key="3">
    <source>
        <dbReference type="Pfam" id="PF02517"/>
    </source>
</evidence>
<keyword evidence="2" id="KW-0812">Transmembrane</keyword>
<accession>A0A328C7S2</accession>
<dbReference type="GO" id="GO:0080120">
    <property type="term" value="P:CAAX-box protein maturation"/>
    <property type="evidence" value="ECO:0007669"/>
    <property type="project" value="UniProtKB-ARBA"/>
</dbReference>
<dbReference type="PANTHER" id="PTHR43592">
    <property type="entry name" value="CAAX AMINO TERMINAL PROTEASE"/>
    <property type="match status" value="1"/>
</dbReference>
<feature type="transmembrane region" description="Helical" evidence="2">
    <location>
        <begin position="129"/>
        <end position="147"/>
    </location>
</feature>
<feature type="transmembrane region" description="Helical" evidence="2">
    <location>
        <begin position="104"/>
        <end position="123"/>
    </location>
</feature>
<feature type="region of interest" description="Disordered" evidence="1">
    <location>
        <begin position="53"/>
        <end position="89"/>
    </location>
</feature>
<reference evidence="4 5" key="1">
    <citation type="submission" date="2018-05" db="EMBL/GenBank/DDBJ databases">
        <title>Lujinxingia marina gen. nov. sp. nov., a new facultative anaerobic member of the class Deltaproteobacteria, and proposal of Lujinxingaceae fam. nov.</title>
        <authorList>
            <person name="Li C.-M."/>
        </authorList>
    </citation>
    <scope>NUCLEOTIDE SEQUENCE [LARGE SCALE GENOMIC DNA]</scope>
    <source>
        <strain evidence="4 5">B210</strain>
    </source>
</reference>
<dbReference type="GO" id="GO:0004175">
    <property type="term" value="F:endopeptidase activity"/>
    <property type="evidence" value="ECO:0007669"/>
    <property type="project" value="UniProtKB-ARBA"/>
</dbReference>
<protein>
    <recommendedName>
        <fullName evidence="3">CAAX prenyl protease 2/Lysostaphin resistance protein A-like domain-containing protein</fullName>
    </recommendedName>
</protein>
<dbReference type="EMBL" id="QHKO01000002">
    <property type="protein sequence ID" value="RAL23913.1"/>
    <property type="molecule type" value="Genomic_DNA"/>
</dbReference>
<dbReference type="InterPro" id="IPR003675">
    <property type="entry name" value="Rce1/LyrA-like_dom"/>
</dbReference>
<gene>
    <name evidence="4" type="ORF">DL240_07130</name>
</gene>
<evidence type="ECO:0000313" key="4">
    <source>
        <dbReference type="EMBL" id="RAL23913.1"/>
    </source>
</evidence>
<feature type="domain" description="CAAX prenyl protease 2/Lysostaphin resistance protein A-like" evidence="3">
    <location>
        <begin position="222"/>
        <end position="308"/>
    </location>
</feature>
<feature type="transmembrane region" description="Helical" evidence="2">
    <location>
        <begin position="330"/>
        <end position="351"/>
    </location>
</feature>
<comment type="caution">
    <text evidence="4">The sequence shown here is derived from an EMBL/GenBank/DDBJ whole genome shotgun (WGS) entry which is preliminary data.</text>
</comment>
<proteinExistence type="predicted"/>
<feature type="transmembrane region" description="Helical" evidence="2">
    <location>
        <begin position="168"/>
        <end position="193"/>
    </location>
</feature>
<dbReference type="PANTHER" id="PTHR43592:SF15">
    <property type="entry name" value="CAAX AMINO TERMINAL PROTEASE FAMILY PROTEIN"/>
    <property type="match status" value="1"/>
</dbReference>
<sequence length="367" mass="40216">MHLRLAPHHRLAPHWCPRHSRHYLLNGPFFGLDETPPKTARLCARTALHYPGHSPARSLSRSRHQVPGCQRRSPYSSTPPAPPAHAPALPMTPEEKRILRWRPIALFIAAFIGLNAFGVLGYLTRLNTYLVLILSQVLVVMGIAILYRRTLARDASGWPSLSPRGLSPLAIVLTVLAAVTLGFFSNALGALIVEVFPGMRELAESYQESVKDLLLTDDLLSQILGAISVALIAPICEEYLFRGTILPELARTRRARNAIILNGLLFGAMHANPMAFVPLSIVGIFLAHLTLSSGGLFLAILAHAALNTANGVVLPRVAEVIEAAPEDADIWSTLKALAILTPIATFFWWTLSRELRRLKNSPPSQSH</sequence>
<dbReference type="AlphaFoldDB" id="A0A328C7S2"/>
<organism evidence="4 5">
    <name type="scientific">Lujinxingia litoralis</name>
    <dbReference type="NCBI Taxonomy" id="2211119"/>
    <lineage>
        <taxon>Bacteria</taxon>
        <taxon>Deltaproteobacteria</taxon>
        <taxon>Bradymonadales</taxon>
        <taxon>Lujinxingiaceae</taxon>
        <taxon>Lujinxingia</taxon>
    </lineage>
</organism>
<keyword evidence="5" id="KW-1185">Reference proteome</keyword>
<evidence type="ECO:0000256" key="1">
    <source>
        <dbReference type="SAM" id="MobiDB-lite"/>
    </source>
</evidence>
<dbReference type="Proteomes" id="UP000249169">
    <property type="component" value="Unassembled WGS sequence"/>
</dbReference>
<evidence type="ECO:0000256" key="2">
    <source>
        <dbReference type="SAM" id="Phobius"/>
    </source>
</evidence>
<keyword evidence="2" id="KW-1133">Transmembrane helix</keyword>